<reference evidence="4" key="1">
    <citation type="submission" date="2018-11" db="EMBL/GenBank/DDBJ databases">
        <title>Phylogenetic, genomic, and biogeographic characterization of a novel and ubiquitous marine invertebrate-associated Rickettsiales parasite, Candidatus Marinoinvertebrata rohwerii, gen. nov., sp. nov.</title>
        <authorList>
            <person name="Klinges J.G."/>
            <person name="Rosales S.M."/>
            <person name="Mcminds R."/>
            <person name="Shaver E.C."/>
            <person name="Shantz A."/>
            <person name="Peters E.C."/>
            <person name="Burkepile D.E."/>
            <person name="Silliman B.R."/>
            <person name="Vega Thurber R.L."/>
        </authorList>
    </citation>
    <scope>NUCLEOTIDE SEQUENCE [LARGE SCALE GENOMIC DNA]</scope>
    <source>
        <strain evidence="4">a_cerv_44</strain>
    </source>
</reference>
<dbReference type="PANTHER" id="PTHR35601:SF1">
    <property type="entry name" value="TOXIN RELE"/>
    <property type="match status" value="1"/>
</dbReference>
<comment type="similarity">
    <text evidence="1">Belongs to the RelE toxin family.</text>
</comment>
<dbReference type="InterPro" id="IPR007712">
    <property type="entry name" value="RelE/ParE_toxin"/>
</dbReference>
<evidence type="ECO:0000256" key="1">
    <source>
        <dbReference type="ARBA" id="ARBA00006226"/>
    </source>
</evidence>
<keyword evidence="2" id="KW-1277">Toxin-antitoxin system</keyword>
<accession>A0A429XEH3</accession>
<dbReference type="AlphaFoldDB" id="A0A429XEH3"/>
<dbReference type="Proteomes" id="UP000279470">
    <property type="component" value="Unassembled WGS sequence"/>
</dbReference>
<evidence type="ECO:0000313" key="4">
    <source>
        <dbReference type="Proteomes" id="UP000279470"/>
    </source>
</evidence>
<dbReference type="InterPro" id="IPR035093">
    <property type="entry name" value="RelE/ParE_toxin_dom_sf"/>
</dbReference>
<dbReference type="Pfam" id="PF05016">
    <property type="entry name" value="ParE_toxin"/>
    <property type="match status" value="1"/>
</dbReference>
<organism evidence="3 4">
    <name type="scientific">Candidatus Aquarickettsia rohweri</name>
    <dbReference type="NCBI Taxonomy" id="2602574"/>
    <lineage>
        <taxon>Bacteria</taxon>
        <taxon>Pseudomonadati</taxon>
        <taxon>Pseudomonadota</taxon>
        <taxon>Alphaproteobacteria</taxon>
        <taxon>Rickettsiales</taxon>
        <taxon>Candidatus Midichloriaceae</taxon>
        <taxon>Candidatus Aquarickettsia</taxon>
    </lineage>
</organism>
<dbReference type="NCBIfam" id="TIGR02385">
    <property type="entry name" value="RelE_StbE"/>
    <property type="match status" value="1"/>
</dbReference>
<proteinExistence type="inferred from homology"/>
<keyword evidence="4" id="KW-1185">Reference proteome</keyword>
<dbReference type="RefSeq" id="WP_126045283.1">
    <property type="nucleotide sequence ID" value="NZ_RXFM01000137.1"/>
</dbReference>
<evidence type="ECO:0000256" key="2">
    <source>
        <dbReference type="ARBA" id="ARBA00022649"/>
    </source>
</evidence>
<name>A0A429XEH3_9RICK</name>
<dbReference type="SUPFAM" id="SSF143011">
    <property type="entry name" value="RelE-like"/>
    <property type="match status" value="1"/>
</dbReference>
<gene>
    <name evidence="3" type="ORF">EIC27_06755</name>
</gene>
<evidence type="ECO:0000313" key="3">
    <source>
        <dbReference type="EMBL" id="RST61925.1"/>
    </source>
</evidence>
<dbReference type="Gene3D" id="3.30.2310.20">
    <property type="entry name" value="RelE-like"/>
    <property type="match status" value="1"/>
</dbReference>
<dbReference type="OrthoDB" id="5570653at2"/>
<sequence length="89" mass="10571">MAWKVEFDHHAAKEFKKLDKQNQLLISGYLKNKISLTDNPRNFGKPLRYELSGLWRYRVKNFRIICSIEEDTLIILVLKIDTRDSVYAN</sequence>
<comment type="caution">
    <text evidence="3">The sequence shown here is derived from an EMBL/GenBank/DDBJ whole genome shotgun (WGS) entry which is preliminary data.</text>
</comment>
<dbReference type="EMBL" id="RXFM01000137">
    <property type="protein sequence ID" value="RST61925.1"/>
    <property type="molecule type" value="Genomic_DNA"/>
</dbReference>
<protein>
    <submittedName>
        <fullName evidence="3">Type II toxin-antitoxin system RelE/ParE family toxin</fullName>
    </submittedName>
</protein>
<dbReference type="PANTHER" id="PTHR35601">
    <property type="entry name" value="TOXIN RELE"/>
    <property type="match status" value="1"/>
</dbReference>